<feature type="domain" description="UvrD-like helicase ATP-binding" evidence="13">
    <location>
        <begin position="8"/>
        <end position="282"/>
    </location>
</feature>
<evidence type="ECO:0000256" key="6">
    <source>
        <dbReference type="ARBA" id="ARBA00023125"/>
    </source>
</evidence>
<dbReference type="AlphaFoldDB" id="A0A560J472"/>
<dbReference type="InterPro" id="IPR027417">
    <property type="entry name" value="P-loop_NTPase"/>
</dbReference>
<name>A0A560J472_9PROT</name>
<keyword evidence="3 12" id="KW-0378">Hydrolase</keyword>
<evidence type="ECO:0000259" key="13">
    <source>
        <dbReference type="PROSITE" id="PS51198"/>
    </source>
</evidence>
<accession>A0A560J472</accession>
<dbReference type="Pfam" id="PF00580">
    <property type="entry name" value="UvrD-helicase"/>
    <property type="match status" value="1"/>
</dbReference>
<dbReference type="Pfam" id="PF13361">
    <property type="entry name" value="UvrD_C"/>
    <property type="match status" value="1"/>
</dbReference>
<keyword evidence="5 12" id="KW-0067">ATP-binding</keyword>
<gene>
    <name evidence="14" type="ORF">FBZ87_1162</name>
</gene>
<evidence type="ECO:0000313" key="14">
    <source>
        <dbReference type="EMBL" id="TWB66038.1"/>
    </source>
</evidence>
<proteinExistence type="inferred from homology"/>
<dbReference type="Gene3D" id="1.10.10.160">
    <property type="match status" value="1"/>
</dbReference>
<dbReference type="InterPro" id="IPR000212">
    <property type="entry name" value="DNA_helicase_UvrD/REP"/>
</dbReference>
<evidence type="ECO:0000256" key="12">
    <source>
        <dbReference type="PROSITE-ProRule" id="PRU00560"/>
    </source>
</evidence>
<dbReference type="RefSeq" id="WP_246134624.1">
    <property type="nucleotide sequence ID" value="NZ_VITV01000016.1"/>
</dbReference>
<keyword evidence="2 12" id="KW-0547">Nucleotide-binding</keyword>
<dbReference type="GO" id="GO:0003677">
    <property type="term" value="F:DNA binding"/>
    <property type="evidence" value="ECO:0007669"/>
    <property type="project" value="UniProtKB-KW"/>
</dbReference>
<keyword evidence="7" id="KW-0413">Isomerase</keyword>
<comment type="catalytic activity">
    <reaction evidence="8">
        <text>Couples ATP hydrolysis with the unwinding of duplex DNA by translocating in the 3'-5' direction.</text>
        <dbReference type="EC" id="5.6.2.4"/>
    </reaction>
</comment>
<dbReference type="InterPro" id="IPR014017">
    <property type="entry name" value="DNA_helicase_UvrD-like_C"/>
</dbReference>
<dbReference type="GO" id="GO:0043138">
    <property type="term" value="F:3'-5' DNA helicase activity"/>
    <property type="evidence" value="ECO:0007669"/>
    <property type="project" value="UniProtKB-EC"/>
</dbReference>
<evidence type="ECO:0000256" key="11">
    <source>
        <dbReference type="ARBA" id="ARBA00048988"/>
    </source>
</evidence>
<evidence type="ECO:0000256" key="9">
    <source>
        <dbReference type="ARBA" id="ARBA00034808"/>
    </source>
</evidence>
<dbReference type="PANTHER" id="PTHR11070:SF2">
    <property type="entry name" value="ATP-DEPENDENT DNA HELICASE SRS2"/>
    <property type="match status" value="1"/>
</dbReference>
<dbReference type="EC" id="5.6.2.4" evidence="9"/>
<dbReference type="SUPFAM" id="SSF52540">
    <property type="entry name" value="P-loop containing nucleoside triphosphate hydrolases"/>
    <property type="match status" value="1"/>
</dbReference>
<comment type="similarity">
    <text evidence="1">Belongs to the helicase family. UvrD subfamily.</text>
</comment>
<protein>
    <recommendedName>
        <fullName evidence="9">DNA 3'-5' helicase</fullName>
        <ecNumber evidence="9">5.6.2.4</ecNumber>
    </recommendedName>
    <alternativeName>
        <fullName evidence="10">DNA 3'-5' helicase II</fullName>
    </alternativeName>
</protein>
<dbReference type="InterPro" id="IPR013986">
    <property type="entry name" value="DExx_box_DNA_helicase_dom_sf"/>
</dbReference>
<dbReference type="PROSITE" id="PS51198">
    <property type="entry name" value="UVRD_HELICASE_ATP_BIND"/>
    <property type="match status" value="1"/>
</dbReference>
<evidence type="ECO:0000256" key="10">
    <source>
        <dbReference type="ARBA" id="ARBA00034923"/>
    </source>
</evidence>
<keyword evidence="4 12" id="KW-0347">Helicase</keyword>
<dbReference type="Gene3D" id="3.40.50.300">
    <property type="entry name" value="P-loop containing nucleotide triphosphate hydrolases"/>
    <property type="match status" value="2"/>
</dbReference>
<evidence type="ECO:0000256" key="1">
    <source>
        <dbReference type="ARBA" id="ARBA00009922"/>
    </source>
</evidence>
<dbReference type="InterPro" id="IPR014016">
    <property type="entry name" value="UvrD-like_ATP-bd"/>
</dbReference>
<evidence type="ECO:0000256" key="4">
    <source>
        <dbReference type="ARBA" id="ARBA00022806"/>
    </source>
</evidence>
<sequence length="602" mass="68111">MMVFVWNKDDLNDEQVDAIEHDGSVFLIACPGSGKTRALTYKIALELSRLESDRHWVVAITYTHRAAEEIEERIERLGVNTERLWIGTIHSFCLDWILRPYAIYHEKLKFGFRVADERETEQRLERLCLGRQPRIRPFDCNHYFTPEGCRLEAPNPARRAQILGVLQHYWAGLEAERLIDFEMILSCAHDLIVNEPSISILLSSIFKFVLVDEFQDTKEIQYAILAAILRAGAGRTRTFLVGDPNQAIYGSLGGYAMTREDFAALCGLELADKSLSINYRSSSRIVEYFSNYRVFAADVEAEGKDRDYASLVSFDEETAHQGVDDEIVRLIRYNCEQLGIAAREVCVVGPRWVQLAALTRRLMSALPEYSFDGPGMAPFARDQNNFWFKVARMALTEPSPQLYIRRTRWAKEILVELRHIGISVRDLSERELLRRCNGIQIDQDDGLAFLRLYFDEFCLALGFELTDSSALAEHHQTFFARSEAQIAQLEGAGVQGVSAIGMFRRVFASRTGITISTIHGVKGAEFDTVIAFAMLEGMVPHFADPDGDRSAKKLLYVVCSRPRKNLHLIAETGRLDGRSLPYSTTAVLGACVFGYDEVPDDA</sequence>
<evidence type="ECO:0000256" key="3">
    <source>
        <dbReference type="ARBA" id="ARBA00022801"/>
    </source>
</evidence>
<reference evidence="14 15" key="1">
    <citation type="submission" date="2019-06" db="EMBL/GenBank/DDBJ databases">
        <title>Genomic Encyclopedia of Type Strains, Phase IV (KMG-V): Genome sequencing to study the core and pangenomes of soil and plant-associated prokaryotes.</title>
        <authorList>
            <person name="Whitman W."/>
        </authorList>
    </citation>
    <scope>NUCLEOTIDE SEQUENCE [LARGE SCALE GENOMIC DNA]</scope>
    <source>
        <strain evidence="14 15">BR 12005</strain>
    </source>
</reference>
<dbReference type="Proteomes" id="UP000320516">
    <property type="component" value="Unassembled WGS sequence"/>
</dbReference>
<dbReference type="PANTHER" id="PTHR11070">
    <property type="entry name" value="UVRD / RECB / PCRA DNA HELICASE FAMILY MEMBER"/>
    <property type="match status" value="1"/>
</dbReference>
<evidence type="ECO:0000256" key="7">
    <source>
        <dbReference type="ARBA" id="ARBA00023235"/>
    </source>
</evidence>
<comment type="catalytic activity">
    <reaction evidence="11">
        <text>ATP + H2O = ADP + phosphate + H(+)</text>
        <dbReference type="Rhea" id="RHEA:13065"/>
        <dbReference type="ChEBI" id="CHEBI:15377"/>
        <dbReference type="ChEBI" id="CHEBI:15378"/>
        <dbReference type="ChEBI" id="CHEBI:30616"/>
        <dbReference type="ChEBI" id="CHEBI:43474"/>
        <dbReference type="ChEBI" id="CHEBI:456216"/>
        <dbReference type="EC" id="5.6.2.4"/>
    </reaction>
</comment>
<keyword evidence="6" id="KW-0238">DNA-binding</keyword>
<dbReference type="GO" id="GO:0000725">
    <property type="term" value="P:recombinational repair"/>
    <property type="evidence" value="ECO:0007669"/>
    <property type="project" value="TreeGrafter"/>
</dbReference>
<evidence type="ECO:0000256" key="5">
    <source>
        <dbReference type="ARBA" id="ARBA00022840"/>
    </source>
</evidence>
<evidence type="ECO:0000256" key="2">
    <source>
        <dbReference type="ARBA" id="ARBA00022741"/>
    </source>
</evidence>
<evidence type="ECO:0000313" key="15">
    <source>
        <dbReference type="Proteomes" id="UP000320516"/>
    </source>
</evidence>
<feature type="binding site" evidence="12">
    <location>
        <begin position="29"/>
        <end position="36"/>
    </location>
    <ligand>
        <name>ATP</name>
        <dbReference type="ChEBI" id="CHEBI:30616"/>
    </ligand>
</feature>
<dbReference type="EMBL" id="VITV01000016">
    <property type="protein sequence ID" value="TWB66038.1"/>
    <property type="molecule type" value="Genomic_DNA"/>
</dbReference>
<organism evidence="14 15">
    <name type="scientific">Nitrospirillum amazonense</name>
    <dbReference type="NCBI Taxonomy" id="28077"/>
    <lineage>
        <taxon>Bacteria</taxon>
        <taxon>Pseudomonadati</taxon>
        <taxon>Pseudomonadota</taxon>
        <taxon>Alphaproteobacteria</taxon>
        <taxon>Rhodospirillales</taxon>
        <taxon>Azospirillaceae</taxon>
        <taxon>Nitrospirillum</taxon>
    </lineage>
</organism>
<comment type="caution">
    <text evidence="14">The sequence shown here is derived from an EMBL/GenBank/DDBJ whole genome shotgun (WGS) entry which is preliminary data.</text>
</comment>
<evidence type="ECO:0000256" key="8">
    <source>
        <dbReference type="ARBA" id="ARBA00034617"/>
    </source>
</evidence>
<dbReference type="GO" id="GO:0005524">
    <property type="term" value="F:ATP binding"/>
    <property type="evidence" value="ECO:0007669"/>
    <property type="project" value="UniProtKB-UniRule"/>
</dbReference>
<dbReference type="GO" id="GO:0016887">
    <property type="term" value="F:ATP hydrolysis activity"/>
    <property type="evidence" value="ECO:0007669"/>
    <property type="project" value="RHEA"/>
</dbReference>